<dbReference type="OrthoDB" id="2535105at2759"/>
<gene>
    <name evidence="3" type="ORF">BT96DRAFT_1101478</name>
</gene>
<dbReference type="PANTHER" id="PTHR40465:SF1">
    <property type="entry name" value="DUF6534 DOMAIN-CONTAINING PROTEIN"/>
    <property type="match status" value="1"/>
</dbReference>
<accession>A0A6A4HRR9</accession>
<keyword evidence="1" id="KW-1133">Transmembrane helix</keyword>
<keyword evidence="1" id="KW-0472">Membrane</keyword>
<feature type="transmembrane region" description="Helical" evidence="1">
    <location>
        <begin position="121"/>
        <end position="149"/>
    </location>
</feature>
<dbReference type="PANTHER" id="PTHR40465">
    <property type="entry name" value="CHROMOSOME 1, WHOLE GENOME SHOTGUN SEQUENCE"/>
    <property type="match status" value="1"/>
</dbReference>
<reference evidence="3" key="1">
    <citation type="journal article" date="2019" name="Environ. Microbiol.">
        <title>Fungal ecological strategies reflected in gene transcription - a case study of two litter decomposers.</title>
        <authorList>
            <person name="Barbi F."/>
            <person name="Kohler A."/>
            <person name="Barry K."/>
            <person name="Baskaran P."/>
            <person name="Daum C."/>
            <person name="Fauchery L."/>
            <person name="Ihrmark K."/>
            <person name="Kuo A."/>
            <person name="LaButti K."/>
            <person name="Lipzen A."/>
            <person name="Morin E."/>
            <person name="Grigoriev I.V."/>
            <person name="Henrissat B."/>
            <person name="Lindahl B."/>
            <person name="Martin F."/>
        </authorList>
    </citation>
    <scope>NUCLEOTIDE SEQUENCE</scope>
    <source>
        <strain evidence="3">JB14</strain>
    </source>
</reference>
<evidence type="ECO:0000313" key="4">
    <source>
        <dbReference type="Proteomes" id="UP000799118"/>
    </source>
</evidence>
<feature type="transmembrane region" description="Helical" evidence="1">
    <location>
        <begin position="155"/>
        <end position="175"/>
    </location>
</feature>
<feature type="transmembrane region" description="Helical" evidence="1">
    <location>
        <begin position="46"/>
        <end position="66"/>
    </location>
</feature>
<dbReference type="EMBL" id="ML769465">
    <property type="protein sequence ID" value="KAE9399734.1"/>
    <property type="molecule type" value="Genomic_DNA"/>
</dbReference>
<feature type="transmembrane region" description="Helical" evidence="1">
    <location>
        <begin position="86"/>
        <end position="109"/>
    </location>
</feature>
<proteinExistence type="predicted"/>
<protein>
    <recommendedName>
        <fullName evidence="2">DUF6534 domain-containing protein</fullName>
    </recommendedName>
</protein>
<evidence type="ECO:0000256" key="1">
    <source>
        <dbReference type="SAM" id="Phobius"/>
    </source>
</evidence>
<keyword evidence="1" id="KW-0812">Transmembrane</keyword>
<dbReference type="AlphaFoldDB" id="A0A6A4HRR9"/>
<keyword evidence="4" id="KW-1185">Reference proteome</keyword>
<name>A0A6A4HRR9_9AGAR</name>
<dbReference type="InterPro" id="IPR045339">
    <property type="entry name" value="DUF6534"/>
</dbReference>
<dbReference type="Pfam" id="PF20152">
    <property type="entry name" value="DUF6534"/>
    <property type="match status" value="1"/>
</dbReference>
<organism evidence="3 4">
    <name type="scientific">Gymnopus androsaceus JB14</name>
    <dbReference type="NCBI Taxonomy" id="1447944"/>
    <lineage>
        <taxon>Eukaryota</taxon>
        <taxon>Fungi</taxon>
        <taxon>Dikarya</taxon>
        <taxon>Basidiomycota</taxon>
        <taxon>Agaricomycotina</taxon>
        <taxon>Agaricomycetes</taxon>
        <taxon>Agaricomycetidae</taxon>
        <taxon>Agaricales</taxon>
        <taxon>Marasmiineae</taxon>
        <taxon>Omphalotaceae</taxon>
        <taxon>Gymnopus</taxon>
    </lineage>
</organism>
<dbReference type="Proteomes" id="UP000799118">
    <property type="component" value="Unassembled WGS sequence"/>
</dbReference>
<evidence type="ECO:0000313" key="3">
    <source>
        <dbReference type="EMBL" id="KAE9399734.1"/>
    </source>
</evidence>
<sequence>MTNEDDGADKKQDVKIKYINCETVKKNVKFQFHFVLIIVDRTLPSLRSVSGTILIGAASAFAILGYQDHATEFSLNPDLLEFALAFRVSTASGIAFDTILTITLTSSLYRARSGIKKSNHIINLIVIATVNTNLITILLSLAQLITFMTLPSTEYWSAIVFVLPKSYMNCFLATLNYRDYLQKKLNTDNNTANWVSLETMRAHPGNNSQHDSTPNTMSLRDGIEVHIKTKPADIMAV</sequence>
<feature type="domain" description="DUF6534" evidence="2">
    <location>
        <begin position="94"/>
        <end position="180"/>
    </location>
</feature>
<evidence type="ECO:0000259" key="2">
    <source>
        <dbReference type="Pfam" id="PF20152"/>
    </source>
</evidence>